<evidence type="ECO:0000313" key="8">
    <source>
        <dbReference type="EMBL" id="MPM07980.1"/>
    </source>
</evidence>
<dbReference type="NCBIfam" id="TIGR03025">
    <property type="entry name" value="EPS_sugtrans"/>
    <property type="match status" value="1"/>
</dbReference>
<comment type="subcellular location">
    <subcellularLocation>
        <location evidence="1">Membrane</location>
        <topology evidence="1">Multi-pass membrane protein</topology>
    </subcellularLocation>
</comment>
<feature type="transmembrane region" description="Helical" evidence="6">
    <location>
        <begin position="82"/>
        <end position="102"/>
    </location>
</feature>
<proteinExistence type="predicted"/>
<evidence type="ECO:0000256" key="3">
    <source>
        <dbReference type="ARBA" id="ARBA00022692"/>
    </source>
</evidence>
<feature type="transmembrane region" description="Helical" evidence="6">
    <location>
        <begin position="9"/>
        <end position="35"/>
    </location>
</feature>
<gene>
    <name evidence="8" type="ORF">SDC9_54291</name>
</gene>
<dbReference type="InterPro" id="IPR017473">
    <property type="entry name" value="Undecaprenyl-P_gluc_Ptfrase"/>
</dbReference>
<dbReference type="InterPro" id="IPR017475">
    <property type="entry name" value="EPS_sugar_tfrase"/>
</dbReference>
<dbReference type="AlphaFoldDB" id="A0A644WVR1"/>
<feature type="transmembrane region" description="Helical" evidence="6">
    <location>
        <begin position="108"/>
        <end position="128"/>
    </location>
</feature>
<dbReference type="Gene3D" id="3.40.50.720">
    <property type="entry name" value="NAD(P)-binding Rossmann-like Domain"/>
    <property type="match status" value="1"/>
</dbReference>
<evidence type="ECO:0000256" key="5">
    <source>
        <dbReference type="ARBA" id="ARBA00023136"/>
    </source>
</evidence>
<dbReference type="GO" id="GO:0016780">
    <property type="term" value="F:phosphotransferase activity, for other substituted phosphate groups"/>
    <property type="evidence" value="ECO:0007669"/>
    <property type="project" value="TreeGrafter"/>
</dbReference>
<reference evidence="8" key="1">
    <citation type="submission" date="2019-08" db="EMBL/GenBank/DDBJ databases">
        <authorList>
            <person name="Kucharzyk K."/>
            <person name="Murdoch R.W."/>
            <person name="Higgins S."/>
            <person name="Loffler F."/>
        </authorList>
    </citation>
    <scope>NUCLEOTIDE SEQUENCE</scope>
</reference>
<name>A0A644WVR1_9ZZZZ</name>
<sequence length="457" mass="52315">MKSSKRSLLALKLVCDALAILFSWLLAGYLRFYIIPGGVRASFALFVQISVLVVTYTLFFISRNGLYVEDLEHSWRKQTNKLIFSAFEGFLLLVITLYFGFFAKVSRLAIGLHFFLIIIFLVTERTLLSAYIKSCYRKGRYNRKILLVGYGDNLQNYERALHSKSILGINLVGQYDGQGTAIEGCRQLHADSLRTVVEQTQPDLVVISYPGTEYERQQAMVAQGLDLLNEKVVLLPSLPESYIGTQISDFRWIPMLTLNAADIGAFQRMAKRLFDIVACSIGVAIISPILLLLAVLVKLSSPGPVIYKQRRVTRDEKIFTMYKFRSMRSDIAEGTAHWTEENDPRVTKIGRFLRRTSLDELPQLFNVIGGSMSLIGPRPERPELVEKFNTEIPGYRMRHRVKAGISGWAQVNGWRGNTSLERRIEFDLFYIRNWSMLFDLKIVLYTFFRGFVNENAY</sequence>
<keyword evidence="5 6" id="KW-0472">Membrane</keyword>
<protein>
    <recommendedName>
        <fullName evidence="7">Bacterial sugar transferase domain-containing protein</fullName>
    </recommendedName>
</protein>
<accession>A0A644WVR1</accession>
<evidence type="ECO:0000259" key="7">
    <source>
        <dbReference type="Pfam" id="PF02397"/>
    </source>
</evidence>
<evidence type="ECO:0000256" key="2">
    <source>
        <dbReference type="ARBA" id="ARBA00022679"/>
    </source>
</evidence>
<dbReference type="PANTHER" id="PTHR30576">
    <property type="entry name" value="COLANIC BIOSYNTHESIS UDP-GLUCOSE LIPID CARRIER TRANSFERASE"/>
    <property type="match status" value="1"/>
</dbReference>
<organism evidence="8">
    <name type="scientific">bioreactor metagenome</name>
    <dbReference type="NCBI Taxonomy" id="1076179"/>
    <lineage>
        <taxon>unclassified sequences</taxon>
        <taxon>metagenomes</taxon>
        <taxon>ecological metagenomes</taxon>
    </lineage>
</organism>
<dbReference type="Pfam" id="PF02397">
    <property type="entry name" value="Bac_transf"/>
    <property type="match status" value="1"/>
</dbReference>
<dbReference type="Pfam" id="PF13727">
    <property type="entry name" value="CoA_binding_3"/>
    <property type="match status" value="1"/>
</dbReference>
<evidence type="ECO:0000256" key="1">
    <source>
        <dbReference type="ARBA" id="ARBA00004141"/>
    </source>
</evidence>
<evidence type="ECO:0000256" key="4">
    <source>
        <dbReference type="ARBA" id="ARBA00022989"/>
    </source>
</evidence>
<dbReference type="GO" id="GO:0016020">
    <property type="term" value="C:membrane"/>
    <property type="evidence" value="ECO:0007669"/>
    <property type="project" value="UniProtKB-SubCell"/>
</dbReference>
<keyword evidence="4 6" id="KW-1133">Transmembrane helix</keyword>
<keyword evidence="3 6" id="KW-0812">Transmembrane</keyword>
<feature type="domain" description="Bacterial sugar transferase" evidence="7">
    <location>
        <begin position="271"/>
        <end position="449"/>
    </location>
</feature>
<dbReference type="EMBL" id="VSSQ01001397">
    <property type="protein sequence ID" value="MPM07980.1"/>
    <property type="molecule type" value="Genomic_DNA"/>
</dbReference>
<evidence type="ECO:0000256" key="6">
    <source>
        <dbReference type="SAM" id="Phobius"/>
    </source>
</evidence>
<keyword evidence="2" id="KW-0808">Transferase</keyword>
<feature type="transmembrane region" description="Helical" evidence="6">
    <location>
        <begin position="273"/>
        <end position="297"/>
    </location>
</feature>
<dbReference type="InterPro" id="IPR003362">
    <property type="entry name" value="Bact_transf"/>
</dbReference>
<dbReference type="PANTHER" id="PTHR30576:SF0">
    <property type="entry name" value="UNDECAPRENYL-PHOSPHATE N-ACETYLGALACTOSAMINYL 1-PHOSPHATE TRANSFERASE-RELATED"/>
    <property type="match status" value="1"/>
</dbReference>
<feature type="transmembrane region" description="Helical" evidence="6">
    <location>
        <begin position="41"/>
        <end position="61"/>
    </location>
</feature>
<dbReference type="NCBIfam" id="TIGR03023">
    <property type="entry name" value="WcaJ_sugtrans"/>
    <property type="match status" value="1"/>
</dbReference>
<comment type="caution">
    <text evidence="8">The sequence shown here is derived from an EMBL/GenBank/DDBJ whole genome shotgun (WGS) entry which is preliminary data.</text>
</comment>